<organism evidence="4">
    <name type="scientific">marine metagenome</name>
    <dbReference type="NCBI Taxonomy" id="408172"/>
    <lineage>
        <taxon>unclassified sequences</taxon>
        <taxon>metagenomes</taxon>
        <taxon>ecological metagenomes</taxon>
    </lineage>
</organism>
<gene>
    <name evidence="4" type="ORF">METZ01_LOCUS293085</name>
</gene>
<sequence length="247" mass="28094">MSASKPRLIAEVFEHLNFGGRRGYVIKPIVSTTDIGFQDNISSVKVYKGPGFDASPNYKLILHEHWNFQGRQLVLGPGFYPNIHDMIYNFKDTISSISFGSVLRTSGPEWGTVPLIVECYEHAEFSGRNITVLRDVSHTGSLGLHDSISSVRIIKGPDFPAQGAEVTFFEHVDFEGSKLTIRMEATDRKKEIPNFHYLPQKFNDVVSSIKIEGWSSSAEFTDMVFEDEFIDNSMRPEWRWEDPCQSY</sequence>
<evidence type="ECO:0000256" key="2">
    <source>
        <dbReference type="ARBA" id="ARBA00022737"/>
    </source>
</evidence>
<name>A0A382LZB9_9ZZZZ</name>
<evidence type="ECO:0000259" key="3">
    <source>
        <dbReference type="PROSITE" id="PS50915"/>
    </source>
</evidence>
<evidence type="ECO:0000313" key="4">
    <source>
        <dbReference type="EMBL" id="SVC40231.1"/>
    </source>
</evidence>
<accession>A0A382LZB9</accession>
<dbReference type="Gene3D" id="2.60.20.10">
    <property type="entry name" value="Crystallins"/>
    <property type="match status" value="2"/>
</dbReference>
<protein>
    <recommendedName>
        <fullName evidence="3">Beta/gamma crystallin 'Greek key' domain-containing protein</fullName>
    </recommendedName>
</protein>
<evidence type="ECO:0000256" key="1">
    <source>
        <dbReference type="ARBA" id="ARBA00009646"/>
    </source>
</evidence>
<dbReference type="AlphaFoldDB" id="A0A382LZB9"/>
<dbReference type="SMART" id="SM00247">
    <property type="entry name" value="XTALbg"/>
    <property type="match status" value="1"/>
</dbReference>
<reference evidence="4" key="1">
    <citation type="submission" date="2018-05" db="EMBL/GenBank/DDBJ databases">
        <authorList>
            <person name="Lanie J.A."/>
            <person name="Ng W.-L."/>
            <person name="Kazmierczak K.M."/>
            <person name="Andrzejewski T.M."/>
            <person name="Davidsen T.M."/>
            <person name="Wayne K.J."/>
            <person name="Tettelin H."/>
            <person name="Glass J.I."/>
            <person name="Rusch D."/>
            <person name="Podicherti R."/>
            <person name="Tsui H.-C.T."/>
            <person name="Winkler M.E."/>
        </authorList>
    </citation>
    <scope>NUCLEOTIDE SEQUENCE</scope>
</reference>
<keyword evidence="2" id="KW-0677">Repeat</keyword>
<feature type="non-terminal residue" evidence="4">
    <location>
        <position position="247"/>
    </location>
</feature>
<dbReference type="Pfam" id="PF00030">
    <property type="entry name" value="Crystall"/>
    <property type="match status" value="1"/>
</dbReference>
<dbReference type="InterPro" id="IPR001064">
    <property type="entry name" value="Beta/gamma_crystallin"/>
</dbReference>
<dbReference type="PROSITE" id="PS50915">
    <property type="entry name" value="CRYSTALLIN_BETA_GAMMA"/>
    <property type="match status" value="1"/>
</dbReference>
<proteinExistence type="inferred from homology"/>
<dbReference type="InterPro" id="IPR011024">
    <property type="entry name" value="G_crystallin-like"/>
</dbReference>
<dbReference type="SUPFAM" id="SSF49695">
    <property type="entry name" value="gamma-Crystallin-like"/>
    <property type="match status" value="2"/>
</dbReference>
<dbReference type="EMBL" id="UINC01089274">
    <property type="protein sequence ID" value="SVC40231.1"/>
    <property type="molecule type" value="Genomic_DNA"/>
</dbReference>
<feature type="domain" description="Beta/gamma crystallin 'Greek key'" evidence="3">
    <location>
        <begin position="58"/>
        <end position="101"/>
    </location>
</feature>
<comment type="similarity">
    <text evidence="1">Belongs to the beta/gamma-crystallin family.</text>
</comment>